<proteinExistence type="predicted"/>
<keyword evidence="3" id="KW-1185">Reference proteome</keyword>
<name>A0ABT8LCP2_9BACT</name>
<dbReference type="Pfam" id="PF04230">
    <property type="entry name" value="PS_pyruv_trans"/>
    <property type="match status" value="1"/>
</dbReference>
<gene>
    <name evidence="2" type="ORF">QQ020_23070</name>
</gene>
<dbReference type="InterPro" id="IPR007345">
    <property type="entry name" value="Polysacch_pyruvyl_Trfase"/>
</dbReference>
<sequence>MIGILTFFQCYNYGAYLQAYALHKYLKQKGYDNEFINYRSKLSEKNEYRHLVTVDGKKSGAYFRILLKMLRFKIYHRKLKKTKRFYHSEDLNTIHYQTVLVGSDQVWCYTREWGGFDPVYFSYGINARKIIAYAASMGPDNYDREHPEVINSLMKNFDSIGVRDTNTFQFARLFSGKDPQIVLDPVCLYDFEKECKETTLEPYILFYSDALTPSETVIDELQRTAKEQGLMLVSLGKKFSWCDTNILSASPFEWLGYIKNAQFIMTCMYHGLLFSIKYRRNFAVFLNEHRKNKCLDFLENAGLTDRVIDRETKFAAIFASPIDYTRVQKFLDKKRKASEVFLDNCLKDHG</sequence>
<dbReference type="RefSeq" id="WP_346760319.1">
    <property type="nucleotide sequence ID" value="NZ_JAUJEB010000005.1"/>
</dbReference>
<dbReference type="EMBL" id="JAUJEB010000005">
    <property type="protein sequence ID" value="MDN5214981.1"/>
    <property type="molecule type" value="Genomic_DNA"/>
</dbReference>
<comment type="caution">
    <text evidence="2">The sequence shown here is derived from an EMBL/GenBank/DDBJ whole genome shotgun (WGS) entry which is preliminary data.</text>
</comment>
<accession>A0ABT8LCP2</accession>
<protein>
    <submittedName>
        <fullName evidence="2">Polysaccharide pyruvyl transferase family protein</fullName>
        <ecNumber evidence="2">2.4.-.-</ecNumber>
    </submittedName>
</protein>
<dbReference type="EC" id="2.4.-.-" evidence="2"/>
<organism evidence="2 3">
    <name type="scientific">Agaribacillus aureus</name>
    <dbReference type="NCBI Taxonomy" id="3051825"/>
    <lineage>
        <taxon>Bacteria</taxon>
        <taxon>Pseudomonadati</taxon>
        <taxon>Bacteroidota</taxon>
        <taxon>Cytophagia</taxon>
        <taxon>Cytophagales</taxon>
        <taxon>Splendidivirgaceae</taxon>
        <taxon>Agaribacillus</taxon>
    </lineage>
</organism>
<keyword evidence="2" id="KW-0808">Transferase</keyword>
<feature type="domain" description="Polysaccharide pyruvyl transferase" evidence="1">
    <location>
        <begin position="12"/>
        <end position="288"/>
    </location>
</feature>
<keyword evidence="2" id="KW-0328">Glycosyltransferase</keyword>
<evidence type="ECO:0000313" key="3">
    <source>
        <dbReference type="Proteomes" id="UP001172083"/>
    </source>
</evidence>
<evidence type="ECO:0000259" key="1">
    <source>
        <dbReference type="Pfam" id="PF04230"/>
    </source>
</evidence>
<dbReference type="GO" id="GO:0016757">
    <property type="term" value="F:glycosyltransferase activity"/>
    <property type="evidence" value="ECO:0007669"/>
    <property type="project" value="UniProtKB-KW"/>
</dbReference>
<dbReference type="Proteomes" id="UP001172083">
    <property type="component" value="Unassembled WGS sequence"/>
</dbReference>
<reference evidence="2" key="1">
    <citation type="submission" date="2023-06" db="EMBL/GenBank/DDBJ databases">
        <title>Genomic of Agaribacillus aureum.</title>
        <authorList>
            <person name="Wang G."/>
        </authorList>
    </citation>
    <scope>NUCLEOTIDE SEQUENCE</scope>
    <source>
        <strain evidence="2">BMA12</strain>
    </source>
</reference>
<evidence type="ECO:0000313" key="2">
    <source>
        <dbReference type="EMBL" id="MDN5214981.1"/>
    </source>
</evidence>